<accession>X0XNC0</accession>
<evidence type="ECO:0000313" key="3">
    <source>
        <dbReference type="EMBL" id="GAG38143.1"/>
    </source>
</evidence>
<dbReference type="InterPro" id="IPR019277">
    <property type="entry name" value="DUF2304"/>
</dbReference>
<protein>
    <recommendedName>
        <fullName evidence="4">DUF2304 domain-containing protein</fullName>
    </recommendedName>
</protein>
<feature type="transmembrane region" description="Helical" evidence="2">
    <location>
        <begin position="68"/>
        <end position="88"/>
    </location>
</feature>
<keyword evidence="2" id="KW-1133">Transmembrane helix</keyword>
<feature type="region of interest" description="Disordered" evidence="1">
    <location>
        <begin position="107"/>
        <end position="129"/>
    </location>
</feature>
<evidence type="ECO:0000256" key="2">
    <source>
        <dbReference type="SAM" id="Phobius"/>
    </source>
</evidence>
<keyword evidence="2" id="KW-0812">Transmembrane</keyword>
<dbReference type="EMBL" id="BARS01041982">
    <property type="protein sequence ID" value="GAG38143.1"/>
    <property type="molecule type" value="Genomic_DNA"/>
</dbReference>
<proteinExistence type="predicted"/>
<name>X0XNC0_9ZZZZ</name>
<sequence length="129" mass="14057">MSLFQILLLALAACLFTGSLVATIKGWLTRREGLVWTLVWLTAGVTVAWPGVTAIVARALGIGRGADLVLYCSVIVMIVGFLMIYSRLRAVRRDLTLLVRRLAVTEAATTTSTPPQESPKKTDDKQPED</sequence>
<organism evidence="3">
    <name type="scientific">marine sediment metagenome</name>
    <dbReference type="NCBI Taxonomy" id="412755"/>
    <lineage>
        <taxon>unclassified sequences</taxon>
        <taxon>metagenomes</taxon>
        <taxon>ecological metagenomes</taxon>
    </lineage>
</organism>
<gene>
    <name evidence="3" type="ORF">S01H1_63757</name>
</gene>
<feature type="transmembrane region" description="Helical" evidence="2">
    <location>
        <begin position="38"/>
        <end position="61"/>
    </location>
</feature>
<evidence type="ECO:0008006" key="4">
    <source>
        <dbReference type="Google" id="ProtNLM"/>
    </source>
</evidence>
<evidence type="ECO:0000256" key="1">
    <source>
        <dbReference type="SAM" id="MobiDB-lite"/>
    </source>
</evidence>
<dbReference type="Pfam" id="PF10066">
    <property type="entry name" value="DUF2304"/>
    <property type="match status" value="1"/>
</dbReference>
<comment type="caution">
    <text evidence="3">The sequence shown here is derived from an EMBL/GenBank/DDBJ whole genome shotgun (WGS) entry which is preliminary data.</text>
</comment>
<feature type="compositionally biased region" description="Basic and acidic residues" evidence="1">
    <location>
        <begin position="118"/>
        <end position="129"/>
    </location>
</feature>
<keyword evidence="2" id="KW-0472">Membrane</keyword>
<reference evidence="3" key="1">
    <citation type="journal article" date="2014" name="Front. Microbiol.">
        <title>High frequency of phylogenetically diverse reductive dehalogenase-homologous genes in deep subseafloor sedimentary metagenomes.</title>
        <authorList>
            <person name="Kawai M."/>
            <person name="Futagami T."/>
            <person name="Toyoda A."/>
            <person name="Takaki Y."/>
            <person name="Nishi S."/>
            <person name="Hori S."/>
            <person name="Arai W."/>
            <person name="Tsubouchi T."/>
            <person name="Morono Y."/>
            <person name="Uchiyama I."/>
            <person name="Ito T."/>
            <person name="Fujiyama A."/>
            <person name="Inagaki F."/>
            <person name="Takami H."/>
        </authorList>
    </citation>
    <scope>NUCLEOTIDE SEQUENCE</scope>
    <source>
        <strain evidence="3">Expedition CK06-06</strain>
    </source>
</reference>
<dbReference type="AlphaFoldDB" id="X0XNC0"/>